<dbReference type="KEGG" id="slac:SKTS_28740"/>
<evidence type="ECO:0000256" key="6">
    <source>
        <dbReference type="ARBA" id="ARBA00023136"/>
    </source>
</evidence>
<dbReference type="RefSeq" id="WP_173066605.1">
    <property type="nucleotide sequence ID" value="NZ_AP022853.1"/>
</dbReference>
<feature type="transmembrane region" description="Helical" evidence="8">
    <location>
        <begin position="20"/>
        <end position="42"/>
    </location>
</feature>
<dbReference type="AlphaFoldDB" id="A0A6F8VE45"/>
<evidence type="ECO:0000256" key="3">
    <source>
        <dbReference type="ARBA" id="ARBA00022475"/>
    </source>
</evidence>
<name>A0A6F8VE45_9PROT</name>
<dbReference type="GO" id="GO:0015031">
    <property type="term" value="P:protein transport"/>
    <property type="evidence" value="ECO:0007669"/>
    <property type="project" value="UniProtKB-KW"/>
</dbReference>
<sequence length="135" mass="14821">MLFWHEEPRRKARIEIIPMIDVMMFLLVFFVLISLHVIPALGVKTQLPSTSKPEKLDVRTHAVVTVTKAGQIQLDGVDYSLPGLQTALIKLKQSGKDVDVVVNSDRDASVQQLVDVMDTVKAAGISSVAIASSRK</sequence>
<evidence type="ECO:0000256" key="4">
    <source>
        <dbReference type="ARBA" id="ARBA00022692"/>
    </source>
</evidence>
<dbReference type="Gene3D" id="3.30.420.270">
    <property type="match status" value="1"/>
</dbReference>
<protein>
    <submittedName>
        <fullName evidence="9">Biopolymer transporter ExbD</fullName>
    </submittedName>
</protein>
<evidence type="ECO:0000313" key="10">
    <source>
        <dbReference type="Proteomes" id="UP000502260"/>
    </source>
</evidence>
<accession>A0A6F8VE45</accession>
<reference evidence="10" key="1">
    <citation type="submission" date="2020-03" db="EMBL/GenBank/DDBJ databases">
        <title>Complete genome sequence of sulfur-oxidizing bacterium skT11.</title>
        <authorList>
            <person name="Kanda M."/>
            <person name="Kojima H."/>
            <person name="Fukui M."/>
        </authorList>
    </citation>
    <scope>NUCLEOTIDE SEQUENCE [LARGE SCALE GENOMIC DNA]</scope>
    <source>
        <strain evidence="10">skT11</strain>
    </source>
</reference>
<dbReference type="Pfam" id="PF02472">
    <property type="entry name" value="ExbD"/>
    <property type="match status" value="1"/>
</dbReference>
<evidence type="ECO:0000256" key="8">
    <source>
        <dbReference type="SAM" id="Phobius"/>
    </source>
</evidence>
<comment type="similarity">
    <text evidence="2 7">Belongs to the ExbD/TolR family.</text>
</comment>
<evidence type="ECO:0000256" key="1">
    <source>
        <dbReference type="ARBA" id="ARBA00004162"/>
    </source>
</evidence>
<gene>
    <name evidence="9" type="ORF">SKTS_28740</name>
</gene>
<dbReference type="GO" id="GO:0005886">
    <property type="term" value="C:plasma membrane"/>
    <property type="evidence" value="ECO:0007669"/>
    <property type="project" value="UniProtKB-SubCell"/>
</dbReference>
<keyword evidence="5 8" id="KW-1133">Transmembrane helix</keyword>
<evidence type="ECO:0000256" key="2">
    <source>
        <dbReference type="ARBA" id="ARBA00005811"/>
    </source>
</evidence>
<evidence type="ECO:0000256" key="5">
    <source>
        <dbReference type="ARBA" id="ARBA00022989"/>
    </source>
</evidence>
<keyword evidence="3" id="KW-1003">Cell membrane</keyword>
<keyword evidence="7" id="KW-0653">Protein transport</keyword>
<dbReference type="GO" id="GO:0022857">
    <property type="term" value="F:transmembrane transporter activity"/>
    <property type="evidence" value="ECO:0007669"/>
    <property type="project" value="InterPro"/>
</dbReference>
<keyword evidence="6 8" id="KW-0472">Membrane</keyword>
<dbReference type="PANTHER" id="PTHR30558">
    <property type="entry name" value="EXBD MEMBRANE COMPONENT OF PMF-DRIVEN MACROMOLECULE IMPORT SYSTEM"/>
    <property type="match status" value="1"/>
</dbReference>
<keyword evidence="10" id="KW-1185">Reference proteome</keyword>
<evidence type="ECO:0000256" key="7">
    <source>
        <dbReference type="RuleBase" id="RU003879"/>
    </source>
</evidence>
<keyword evidence="4 7" id="KW-0812">Transmembrane</keyword>
<comment type="subcellular location">
    <subcellularLocation>
        <location evidence="1">Cell membrane</location>
        <topology evidence="1">Single-pass membrane protein</topology>
    </subcellularLocation>
    <subcellularLocation>
        <location evidence="7">Cell membrane</location>
        <topology evidence="7">Single-pass type II membrane protein</topology>
    </subcellularLocation>
</comment>
<dbReference type="Proteomes" id="UP000502260">
    <property type="component" value="Chromosome"/>
</dbReference>
<proteinExistence type="inferred from homology"/>
<dbReference type="EMBL" id="AP022853">
    <property type="protein sequence ID" value="BCB27988.1"/>
    <property type="molecule type" value="Genomic_DNA"/>
</dbReference>
<evidence type="ECO:0000313" key="9">
    <source>
        <dbReference type="EMBL" id="BCB27988.1"/>
    </source>
</evidence>
<organism evidence="9 10">
    <name type="scientific">Sulfurimicrobium lacus</name>
    <dbReference type="NCBI Taxonomy" id="2715678"/>
    <lineage>
        <taxon>Bacteria</taxon>
        <taxon>Pseudomonadati</taxon>
        <taxon>Pseudomonadota</taxon>
        <taxon>Betaproteobacteria</taxon>
        <taxon>Nitrosomonadales</taxon>
        <taxon>Sulfuricellaceae</taxon>
        <taxon>Sulfurimicrobium</taxon>
    </lineage>
</organism>
<keyword evidence="7" id="KW-0813">Transport</keyword>
<dbReference type="InterPro" id="IPR003400">
    <property type="entry name" value="ExbD"/>
</dbReference>